<reference evidence="3" key="1">
    <citation type="submission" date="2011-12" db="EMBL/GenBank/DDBJ databases">
        <authorList>
            <consortium name="The Broad Institute Genome Sequencing Platform"/>
            <person name="Russ C."/>
            <person name="Tyler B."/>
            <person name="Panabieres F."/>
            <person name="Shan W."/>
            <person name="Tripathy S."/>
            <person name="Grunwald N."/>
            <person name="Machado M."/>
            <person name="Young S.K."/>
            <person name="Zeng Q."/>
            <person name="Gargeya S."/>
            <person name="Fitzgerald M."/>
            <person name="Haas B."/>
            <person name="Abouelleil A."/>
            <person name="Alvarado L."/>
            <person name="Arachchi H.M."/>
            <person name="Berlin A."/>
            <person name="Chapman S.B."/>
            <person name="Gearin G."/>
            <person name="Goldberg J."/>
            <person name="Griggs A."/>
            <person name="Gujja S."/>
            <person name="Hansen M."/>
            <person name="Heiman D."/>
            <person name="Howarth C."/>
            <person name="Larimer J."/>
            <person name="Lui A."/>
            <person name="MacDonald P.J.P."/>
            <person name="McCowen C."/>
            <person name="Montmayeur A."/>
            <person name="Murphy C."/>
            <person name="Neiman D."/>
            <person name="Pearson M."/>
            <person name="Priest M."/>
            <person name="Roberts A."/>
            <person name="Saif S."/>
            <person name="Shea T."/>
            <person name="Sisk P."/>
            <person name="Stolte C."/>
            <person name="Sykes S."/>
            <person name="Wortman J."/>
            <person name="Nusbaum C."/>
            <person name="Birren B."/>
        </authorList>
    </citation>
    <scope>NUCLEOTIDE SEQUENCE [LARGE SCALE GENOMIC DNA]</scope>
    <source>
        <strain evidence="3">INRA-310</strain>
    </source>
</reference>
<dbReference type="RefSeq" id="XP_008916870.1">
    <property type="nucleotide sequence ID" value="XM_008918622.1"/>
</dbReference>
<dbReference type="VEuPathDB" id="FungiDB:PPTG_24814"/>
<name>W2PAJ9_PHYN3</name>
<gene>
    <name evidence="2" type="ORF">PPTG_24814</name>
</gene>
<reference evidence="2 3" key="2">
    <citation type="submission" date="2013-11" db="EMBL/GenBank/DDBJ databases">
        <title>The Genome Sequence of Phytophthora parasitica INRA-310.</title>
        <authorList>
            <consortium name="The Broad Institute Genomics Platform"/>
            <person name="Russ C."/>
            <person name="Tyler B."/>
            <person name="Panabieres F."/>
            <person name="Shan W."/>
            <person name="Tripathy S."/>
            <person name="Grunwald N."/>
            <person name="Machado M."/>
            <person name="Johnson C.S."/>
            <person name="Arredondo F."/>
            <person name="Hong C."/>
            <person name="Coffey M."/>
            <person name="Young S.K."/>
            <person name="Zeng Q."/>
            <person name="Gargeya S."/>
            <person name="Fitzgerald M."/>
            <person name="Abouelleil A."/>
            <person name="Alvarado L."/>
            <person name="Chapman S.B."/>
            <person name="Gainer-Dewar J."/>
            <person name="Goldberg J."/>
            <person name="Griggs A."/>
            <person name="Gujja S."/>
            <person name="Hansen M."/>
            <person name="Howarth C."/>
            <person name="Imamovic A."/>
            <person name="Ireland A."/>
            <person name="Larimer J."/>
            <person name="McCowan C."/>
            <person name="Murphy C."/>
            <person name="Pearson M."/>
            <person name="Poon T.W."/>
            <person name="Priest M."/>
            <person name="Roberts A."/>
            <person name="Saif S."/>
            <person name="Shea T."/>
            <person name="Sykes S."/>
            <person name="Wortman J."/>
            <person name="Nusbaum C."/>
            <person name="Birren B."/>
        </authorList>
    </citation>
    <scope>NUCLEOTIDE SEQUENCE [LARGE SCALE GENOMIC DNA]</scope>
    <source>
        <strain evidence="2 3">INRA-310</strain>
    </source>
</reference>
<evidence type="ECO:0000256" key="1">
    <source>
        <dbReference type="SAM" id="MobiDB-lite"/>
    </source>
</evidence>
<organism evidence="2 3">
    <name type="scientific">Phytophthora nicotianae (strain INRA-310)</name>
    <name type="common">Phytophthora parasitica</name>
    <dbReference type="NCBI Taxonomy" id="761204"/>
    <lineage>
        <taxon>Eukaryota</taxon>
        <taxon>Sar</taxon>
        <taxon>Stramenopiles</taxon>
        <taxon>Oomycota</taxon>
        <taxon>Peronosporomycetes</taxon>
        <taxon>Peronosporales</taxon>
        <taxon>Peronosporaceae</taxon>
        <taxon>Phytophthora</taxon>
    </lineage>
</organism>
<evidence type="ECO:0000313" key="2">
    <source>
        <dbReference type="EMBL" id="ETM97831.1"/>
    </source>
</evidence>
<dbReference type="EMBL" id="KI669807">
    <property type="protein sequence ID" value="ETM97831.1"/>
    <property type="molecule type" value="Genomic_DNA"/>
</dbReference>
<accession>W2PAJ9</accession>
<proteinExistence type="predicted"/>
<feature type="compositionally biased region" description="Polar residues" evidence="1">
    <location>
        <begin position="40"/>
        <end position="50"/>
    </location>
</feature>
<protein>
    <submittedName>
        <fullName evidence="2">Uncharacterized protein</fullName>
    </submittedName>
</protein>
<dbReference type="Proteomes" id="UP000018817">
    <property type="component" value="Unassembled WGS sequence"/>
</dbReference>
<sequence length="50" mass="5578">MWLSGDRVPRRQGFVTVGLRRTHGRSPAVRSAKEHPETPRGSQQPGREGV</sequence>
<feature type="region of interest" description="Disordered" evidence="1">
    <location>
        <begin position="1"/>
        <end position="50"/>
    </location>
</feature>
<dbReference type="GeneID" id="20193413"/>
<dbReference type="AlphaFoldDB" id="W2PAJ9"/>
<evidence type="ECO:0000313" key="3">
    <source>
        <dbReference type="Proteomes" id="UP000018817"/>
    </source>
</evidence>